<proteinExistence type="predicted"/>
<keyword evidence="1" id="KW-1133">Transmembrane helix</keyword>
<name>A0A9D1JMF6_9BACT</name>
<evidence type="ECO:0000313" key="2">
    <source>
        <dbReference type="EMBL" id="HIS35987.1"/>
    </source>
</evidence>
<organism evidence="2 3">
    <name type="scientific">Candidatus Scatousia excrementigallinarum</name>
    <dbReference type="NCBI Taxonomy" id="2840935"/>
    <lineage>
        <taxon>Bacteria</taxon>
        <taxon>Candidatus Scatousia</taxon>
    </lineage>
</organism>
<dbReference type="InterPro" id="IPR006597">
    <property type="entry name" value="Sel1-like"/>
</dbReference>
<evidence type="ECO:0000313" key="3">
    <source>
        <dbReference type="Proteomes" id="UP000823928"/>
    </source>
</evidence>
<dbReference type="Pfam" id="PF08238">
    <property type="entry name" value="Sel1"/>
    <property type="match status" value="1"/>
</dbReference>
<feature type="transmembrane region" description="Helical" evidence="1">
    <location>
        <begin position="12"/>
        <end position="32"/>
    </location>
</feature>
<protein>
    <submittedName>
        <fullName evidence="2">SEL1-like repeat protein</fullName>
    </submittedName>
</protein>
<dbReference type="SMART" id="SM00671">
    <property type="entry name" value="SEL1"/>
    <property type="match status" value="1"/>
</dbReference>
<dbReference type="SUPFAM" id="SSF81901">
    <property type="entry name" value="HCP-like"/>
    <property type="match status" value="1"/>
</dbReference>
<keyword evidence="1" id="KW-0812">Transmembrane</keyword>
<evidence type="ECO:0000256" key="1">
    <source>
        <dbReference type="SAM" id="Phobius"/>
    </source>
</evidence>
<accession>A0A9D1JMF6</accession>
<dbReference type="InterPro" id="IPR011990">
    <property type="entry name" value="TPR-like_helical_dom_sf"/>
</dbReference>
<comment type="caution">
    <text evidence="2">The sequence shown here is derived from an EMBL/GenBank/DDBJ whole genome shotgun (WGS) entry which is preliminary data.</text>
</comment>
<reference evidence="2" key="2">
    <citation type="journal article" date="2021" name="PeerJ">
        <title>Extensive microbial diversity within the chicken gut microbiome revealed by metagenomics and culture.</title>
        <authorList>
            <person name="Gilroy R."/>
            <person name="Ravi A."/>
            <person name="Getino M."/>
            <person name="Pursley I."/>
            <person name="Horton D.L."/>
            <person name="Alikhan N.F."/>
            <person name="Baker D."/>
            <person name="Gharbi K."/>
            <person name="Hall N."/>
            <person name="Watson M."/>
            <person name="Adriaenssens E.M."/>
            <person name="Foster-Nyarko E."/>
            <person name="Jarju S."/>
            <person name="Secka A."/>
            <person name="Antonio M."/>
            <person name="Oren A."/>
            <person name="Chaudhuri R.R."/>
            <person name="La Ragione R."/>
            <person name="Hildebrand F."/>
            <person name="Pallen M.J."/>
        </authorList>
    </citation>
    <scope>NUCLEOTIDE SEQUENCE</scope>
    <source>
        <strain evidence="2">6276</strain>
    </source>
</reference>
<keyword evidence="1" id="KW-0472">Membrane</keyword>
<sequence>MENIQLTVGLAGWALIILVVSVLLICLLQVILTPAHKQHEINLREAMNGDFSALCELVNEYMAGEDKKYFKKYPQHAVDVFNAAKKLVEIVESRNGEKNPELEDYYWLGMMYEEGFGTEKNLDKAREYYQKALTTTECWCGDAECYQSQRAEIEQRLKTLN</sequence>
<dbReference type="EMBL" id="DVIU01000108">
    <property type="protein sequence ID" value="HIS35987.1"/>
    <property type="molecule type" value="Genomic_DNA"/>
</dbReference>
<dbReference type="Gene3D" id="1.25.40.10">
    <property type="entry name" value="Tetratricopeptide repeat domain"/>
    <property type="match status" value="1"/>
</dbReference>
<dbReference type="AlphaFoldDB" id="A0A9D1JMF6"/>
<gene>
    <name evidence="2" type="ORF">IAC10_05075</name>
</gene>
<dbReference type="Proteomes" id="UP000823928">
    <property type="component" value="Unassembled WGS sequence"/>
</dbReference>
<reference evidence="2" key="1">
    <citation type="submission" date="2020-10" db="EMBL/GenBank/DDBJ databases">
        <authorList>
            <person name="Gilroy R."/>
        </authorList>
    </citation>
    <scope>NUCLEOTIDE SEQUENCE</scope>
    <source>
        <strain evidence="2">6276</strain>
    </source>
</reference>